<evidence type="ECO:0008006" key="4">
    <source>
        <dbReference type="Google" id="ProtNLM"/>
    </source>
</evidence>
<keyword evidence="1" id="KW-0472">Membrane</keyword>
<dbReference type="AlphaFoldDB" id="S7UKG4"/>
<proteinExistence type="predicted"/>
<protein>
    <recommendedName>
        <fullName evidence="4">Metal-dependent enzyme</fullName>
    </recommendedName>
</protein>
<reference evidence="2 3" key="1">
    <citation type="journal article" date="2013" name="Genome Announc.">
        <title>Draft genome sequences for three mercury-methylating, sulfate-reducing bacteria.</title>
        <authorList>
            <person name="Brown S.D."/>
            <person name="Hurt R.A.Jr."/>
            <person name="Gilmour C.C."/>
            <person name="Elias D.A."/>
        </authorList>
    </citation>
    <scope>NUCLEOTIDE SEQUENCE [LARGE SCALE GENOMIC DNA]</scope>
    <source>
        <strain evidence="2 3">DSM 16529</strain>
    </source>
</reference>
<comment type="caution">
    <text evidence="2">The sequence shown here is derived from an EMBL/GenBank/DDBJ whole genome shotgun (WGS) entry which is preliminary data.</text>
</comment>
<name>S7UKG4_9BACT</name>
<dbReference type="InterPro" id="IPR010787">
    <property type="entry name" value="DUF1385"/>
</dbReference>
<sequence>MRNLTPYLAAAQHVGGQAVMEGVMMRRGDRLAIAVRKPDGSILVEERPWFSLVRAEWAKRPFVRGFPVLVETMVNGIKALNFSAQQAIEGEGEEELSPLALAGTVALAFGLALALFVVLPHVVTLGLQWLGLSGGVESLAFHAWDGLFKLLIFVLYIYGISFVPDIKRVFQYHGAEHKTIWAFEQGLPLDCSSARGASRLHPRCGTTFMLFVLSLSIVLYAVLVPALLLIWTPEGSVLKQTYIILLKLVLMVPVSCLAYEMIRVAGKYPHLSVCRWLSVPGMLMQRLTTYEPDDSQIEVAIAALNGALGNARGETEIGIDPDAAACPAKD</sequence>
<dbReference type="RefSeq" id="WP_020886786.1">
    <property type="nucleotide sequence ID" value="NZ_ATHI01000012.1"/>
</dbReference>
<dbReference type="Pfam" id="PF07136">
    <property type="entry name" value="DUF1385"/>
    <property type="match status" value="1"/>
</dbReference>
<keyword evidence="3" id="KW-1185">Reference proteome</keyword>
<dbReference type="PANTHER" id="PTHR42867">
    <property type="entry name" value="MEMBRANE PROTEIN-RELATED"/>
    <property type="match status" value="1"/>
</dbReference>
<dbReference type="STRING" id="1121439.dsat_2821"/>
<keyword evidence="1" id="KW-0812">Transmembrane</keyword>
<evidence type="ECO:0000313" key="2">
    <source>
        <dbReference type="EMBL" id="EPR34324.1"/>
    </source>
</evidence>
<feature type="transmembrane region" description="Helical" evidence="1">
    <location>
        <begin position="208"/>
        <end position="230"/>
    </location>
</feature>
<evidence type="ECO:0000256" key="1">
    <source>
        <dbReference type="SAM" id="Phobius"/>
    </source>
</evidence>
<feature type="transmembrane region" description="Helical" evidence="1">
    <location>
        <begin position="139"/>
        <end position="158"/>
    </location>
</feature>
<organism evidence="2 3">
    <name type="scientific">Alkalidesulfovibrio alkalitolerans DSM 16529</name>
    <dbReference type="NCBI Taxonomy" id="1121439"/>
    <lineage>
        <taxon>Bacteria</taxon>
        <taxon>Pseudomonadati</taxon>
        <taxon>Thermodesulfobacteriota</taxon>
        <taxon>Desulfovibrionia</taxon>
        <taxon>Desulfovibrionales</taxon>
        <taxon>Desulfovibrionaceae</taxon>
        <taxon>Alkalidesulfovibrio</taxon>
    </lineage>
</organism>
<accession>S7UKG4</accession>
<dbReference type="PATRIC" id="fig|1121439.3.peg.1336"/>
<dbReference type="PANTHER" id="PTHR42867:SF1">
    <property type="entry name" value="MEMBRANE PROTEIN-RELATED"/>
    <property type="match status" value="1"/>
</dbReference>
<gene>
    <name evidence="2" type="ORF">dsat_2821</name>
</gene>
<dbReference type="eggNOG" id="COG3872">
    <property type="taxonomic scope" value="Bacteria"/>
</dbReference>
<dbReference type="EMBL" id="ATHI01000012">
    <property type="protein sequence ID" value="EPR34324.1"/>
    <property type="molecule type" value="Genomic_DNA"/>
</dbReference>
<feature type="transmembrane region" description="Helical" evidence="1">
    <location>
        <begin position="242"/>
        <end position="262"/>
    </location>
</feature>
<keyword evidence="1" id="KW-1133">Transmembrane helix</keyword>
<evidence type="ECO:0000313" key="3">
    <source>
        <dbReference type="Proteomes" id="UP000014975"/>
    </source>
</evidence>
<dbReference type="Proteomes" id="UP000014975">
    <property type="component" value="Unassembled WGS sequence"/>
</dbReference>